<organism evidence="8 9">
    <name type="scientific">Demequina sediminis</name>
    <dbReference type="NCBI Taxonomy" id="1930058"/>
    <lineage>
        <taxon>Bacteria</taxon>
        <taxon>Bacillati</taxon>
        <taxon>Actinomycetota</taxon>
        <taxon>Actinomycetes</taxon>
        <taxon>Micrococcales</taxon>
        <taxon>Demequinaceae</taxon>
        <taxon>Demequina</taxon>
    </lineage>
</organism>
<feature type="transmembrane region" description="Helical" evidence="6">
    <location>
        <begin position="82"/>
        <end position="101"/>
    </location>
</feature>
<comment type="caution">
    <text evidence="8">The sequence shown here is derived from an EMBL/GenBank/DDBJ whole genome shotgun (WGS) entry which is preliminary data.</text>
</comment>
<feature type="transmembrane region" description="Helical" evidence="6">
    <location>
        <begin position="6"/>
        <end position="27"/>
    </location>
</feature>
<evidence type="ECO:0000256" key="4">
    <source>
        <dbReference type="ARBA" id="ARBA00022989"/>
    </source>
</evidence>
<evidence type="ECO:0000256" key="3">
    <source>
        <dbReference type="ARBA" id="ARBA00022748"/>
    </source>
</evidence>
<keyword evidence="5 6" id="KW-0472">Membrane</keyword>
<evidence type="ECO:0000259" key="7">
    <source>
        <dbReference type="Pfam" id="PF01578"/>
    </source>
</evidence>
<evidence type="ECO:0000256" key="1">
    <source>
        <dbReference type="ARBA" id="ARBA00004141"/>
    </source>
</evidence>
<gene>
    <name evidence="8" type="primary">ccsA_1</name>
    <name evidence="8" type="ORF">Lsed01_00682</name>
</gene>
<keyword evidence="9" id="KW-1185">Reference proteome</keyword>
<feature type="transmembrane region" description="Helical" evidence="6">
    <location>
        <begin position="113"/>
        <end position="131"/>
    </location>
</feature>
<evidence type="ECO:0000256" key="2">
    <source>
        <dbReference type="ARBA" id="ARBA00022692"/>
    </source>
</evidence>
<dbReference type="Proteomes" id="UP001426770">
    <property type="component" value="Unassembled WGS sequence"/>
</dbReference>
<accession>A0ABP9WEJ8</accession>
<sequence>MNVTDLSVMALWGAATLYAIAMVAHAIRLARVADQRAAARVAVAAGSAASSAEASAGETGDAPAPASSVRTGRASVAKPAGIARSTTLVGAVLHGVGLIARGIDAGHAPWSNMYEYTISGSFFAVAVFLIVQRRRDIAFLGAGVTGFATVALGIALTVLYADVSPLPPALQSYWLVIHVSIAVLVTGIFIVSFIATALQLMRDYREEGELPVEGGPVRRAWRRWHNLLARSYDRARWLEAVPSATSLEALSFRLNAVGFVLWTFTVMAGAVWAEHIWGRYWGWDPKEVWSFVIWVLYAAYLHARTTQGWAGRRSAWLAIAGFVALIMNFTVVNLYFQGLHTYAV</sequence>
<feature type="transmembrane region" description="Helical" evidence="6">
    <location>
        <begin position="254"/>
        <end position="273"/>
    </location>
</feature>
<dbReference type="InterPro" id="IPR002541">
    <property type="entry name" value="Cyt_c_assembly"/>
</dbReference>
<protein>
    <submittedName>
        <fullName evidence="8">Cytochrome c biogenesis protein CcsA</fullName>
    </submittedName>
</protein>
<evidence type="ECO:0000313" key="8">
    <source>
        <dbReference type="EMBL" id="GAA5518260.1"/>
    </source>
</evidence>
<feature type="domain" description="Cytochrome c assembly protein" evidence="7">
    <location>
        <begin position="110"/>
        <end position="340"/>
    </location>
</feature>
<feature type="transmembrane region" description="Helical" evidence="6">
    <location>
        <begin position="315"/>
        <end position="336"/>
    </location>
</feature>
<comment type="subcellular location">
    <subcellularLocation>
        <location evidence="1">Membrane</location>
        <topology evidence="1">Multi-pass membrane protein</topology>
    </subcellularLocation>
</comment>
<keyword evidence="4 6" id="KW-1133">Transmembrane helix</keyword>
<evidence type="ECO:0000256" key="6">
    <source>
        <dbReference type="SAM" id="Phobius"/>
    </source>
</evidence>
<dbReference type="Pfam" id="PF01578">
    <property type="entry name" value="Cytochrom_C_asm"/>
    <property type="match status" value="1"/>
</dbReference>
<dbReference type="PANTHER" id="PTHR30071">
    <property type="entry name" value="HEME EXPORTER PROTEIN C"/>
    <property type="match status" value="1"/>
</dbReference>
<keyword evidence="3" id="KW-0201">Cytochrome c-type biogenesis</keyword>
<dbReference type="RefSeq" id="WP_286214810.1">
    <property type="nucleotide sequence ID" value="NZ_AP027736.1"/>
</dbReference>
<dbReference type="EMBL" id="BAABRR010000003">
    <property type="protein sequence ID" value="GAA5518260.1"/>
    <property type="molecule type" value="Genomic_DNA"/>
</dbReference>
<feature type="transmembrane region" description="Helical" evidence="6">
    <location>
        <begin position="288"/>
        <end position="303"/>
    </location>
</feature>
<dbReference type="InterPro" id="IPR045062">
    <property type="entry name" value="Cyt_c_biogenesis_CcsA/CcmC"/>
</dbReference>
<evidence type="ECO:0000313" key="9">
    <source>
        <dbReference type="Proteomes" id="UP001426770"/>
    </source>
</evidence>
<dbReference type="NCBIfam" id="TIGR03144">
    <property type="entry name" value="cytochr_II_ccsB"/>
    <property type="match status" value="1"/>
</dbReference>
<dbReference type="InterPro" id="IPR017562">
    <property type="entry name" value="Cyt_c_biogenesis_CcsA"/>
</dbReference>
<feature type="transmembrane region" description="Helical" evidence="6">
    <location>
        <begin position="138"/>
        <end position="161"/>
    </location>
</feature>
<reference evidence="8 9" key="1">
    <citation type="submission" date="2024-02" db="EMBL/GenBank/DDBJ databases">
        <title>Lysinimicrobium sediminis NBRC 112286.</title>
        <authorList>
            <person name="Ichikawa N."/>
            <person name="Katano-Makiyama Y."/>
            <person name="Hidaka K."/>
        </authorList>
    </citation>
    <scope>NUCLEOTIDE SEQUENCE [LARGE SCALE GENOMIC DNA]</scope>
    <source>
        <strain evidence="8 9">NBRC 112286</strain>
    </source>
</reference>
<name>A0ABP9WEJ8_9MICO</name>
<dbReference type="PANTHER" id="PTHR30071:SF1">
    <property type="entry name" value="CYTOCHROME B_B6 PROTEIN-RELATED"/>
    <property type="match status" value="1"/>
</dbReference>
<evidence type="ECO:0000256" key="5">
    <source>
        <dbReference type="ARBA" id="ARBA00023136"/>
    </source>
</evidence>
<keyword evidence="2 6" id="KW-0812">Transmembrane</keyword>
<proteinExistence type="predicted"/>
<feature type="transmembrane region" description="Helical" evidence="6">
    <location>
        <begin position="173"/>
        <end position="198"/>
    </location>
</feature>